<accession>A0A556AMX0</accession>
<dbReference type="OrthoDB" id="9802264at2"/>
<feature type="domain" description="ABC transporter" evidence="6">
    <location>
        <begin position="18"/>
        <end position="255"/>
    </location>
</feature>
<evidence type="ECO:0000313" key="8">
    <source>
        <dbReference type="Proteomes" id="UP000318405"/>
    </source>
</evidence>
<dbReference type="InterPro" id="IPR003439">
    <property type="entry name" value="ABC_transporter-like_ATP-bd"/>
</dbReference>
<dbReference type="Pfam" id="PF00005">
    <property type="entry name" value="ABC_tran"/>
    <property type="match status" value="1"/>
</dbReference>
<dbReference type="Proteomes" id="UP000318405">
    <property type="component" value="Unassembled WGS sequence"/>
</dbReference>
<feature type="region of interest" description="Disordered" evidence="5">
    <location>
        <begin position="264"/>
        <end position="305"/>
    </location>
</feature>
<evidence type="ECO:0000313" key="7">
    <source>
        <dbReference type="EMBL" id="TSH94228.1"/>
    </source>
</evidence>
<dbReference type="Gene3D" id="3.40.50.300">
    <property type="entry name" value="P-loop containing nucleotide triphosphate hydrolases"/>
    <property type="match status" value="1"/>
</dbReference>
<dbReference type="PANTHER" id="PTHR43023">
    <property type="entry name" value="PROTEIN TRIGALACTOSYLDIACYLGLYCEROL 3, CHLOROPLASTIC"/>
    <property type="match status" value="1"/>
</dbReference>
<dbReference type="SUPFAM" id="SSF52540">
    <property type="entry name" value="P-loop containing nucleoside triphosphate hydrolases"/>
    <property type="match status" value="1"/>
</dbReference>
<dbReference type="GO" id="GO:0005524">
    <property type="term" value="F:ATP binding"/>
    <property type="evidence" value="ECO:0007669"/>
    <property type="project" value="UniProtKB-KW"/>
</dbReference>
<keyword evidence="4 7" id="KW-0067">ATP-binding</keyword>
<gene>
    <name evidence="7" type="ORF">FOZ76_12615</name>
</gene>
<dbReference type="CDD" id="cd03261">
    <property type="entry name" value="ABC_Org_Solvent_Resistant"/>
    <property type="match status" value="1"/>
</dbReference>
<evidence type="ECO:0000256" key="4">
    <source>
        <dbReference type="ARBA" id="ARBA00022840"/>
    </source>
</evidence>
<name>A0A556AMX0_9BURK</name>
<feature type="compositionally biased region" description="Basic and acidic residues" evidence="5">
    <location>
        <begin position="264"/>
        <end position="281"/>
    </location>
</feature>
<evidence type="ECO:0000256" key="5">
    <source>
        <dbReference type="SAM" id="MobiDB-lite"/>
    </source>
</evidence>
<feature type="compositionally biased region" description="Low complexity" evidence="5">
    <location>
        <begin position="295"/>
        <end position="305"/>
    </location>
</feature>
<keyword evidence="3" id="KW-0547">Nucleotide-binding</keyword>
<sequence length="321" mass="34233">MVSGPDTAPRGADGAPVIEVQGLRTAFGTHVVHENLSLTVRRGEILTIVGGSGSGKTVLLRQILGLETPAAGTVRVFGQAVDQGSAKERFALRQRWGVLFQGGALFSALSVFDNVALPLRELRSLPEAIVRDVVTMRLSLVGLTDDDAHKSPADLSGGMVKRVALARALALDPELVFLDEPTAGLDPTRSDEFVALIRRLHRQLGFTVVMVTHDLDTLFALADRVAVLADKKVIVCAPMDEVLAFDHPFIETFFLGERGRRARELNEARQSGDDEPHDSAEAKATPGARTPPAHPAAEGAAATPVLAVETTHAKEAEDGKP</sequence>
<proteinExistence type="predicted"/>
<evidence type="ECO:0000256" key="1">
    <source>
        <dbReference type="ARBA" id="ARBA00022448"/>
    </source>
</evidence>
<dbReference type="PANTHER" id="PTHR43023:SF3">
    <property type="entry name" value="PROTEIN TRIGALACTOSYLDIACYLGLYCEROL 3, CHLOROPLASTIC"/>
    <property type="match status" value="1"/>
</dbReference>
<dbReference type="InterPro" id="IPR027417">
    <property type="entry name" value="P-loop_NTPase"/>
</dbReference>
<evidence type="ECO:0000259" key="6">
    <source>
        <dbReference type="PROSITE" id="PS50893"/>
    </source>
</evidence>
<protein>
    <submittedName>
        <fullName evidence="7">ABC transporter ATP-binding protein</fullName>
    </submittedName>
</protein>
<keyword evidence="1" id="KW-0813">Transport</keyword>
<evidence type="ECO:0000256" key="3">
    <source>
        <dbReference type="ARBA" id="ARBA00022741"/>
    </source>
</evidence>
<reference evidence="7 8" key="1">
    <citation type="submission" date="2019-07" db="EMBL/GenBank/DDBJ databases">
        <title>Qingshengfaniella alkalisoli gen. nov., sp. nov., isolated from saline soil.</title>
        <authorList>
            <person name="Xu L."/>
            <person name="Huang X.-X."/>
            <person name="Sun J.-Q."/>
        </authorList>
    </citation>
    <scope>NUCLEOTIDE SEQUENCE [LARGE SCALE GENOMIC DNA]</scope>
    <source>
        <strain evidence="7 8">DSM 27279</strain>
    </source>
</reference>
<dbReference type="SMART" id="SM00382">
    <property type="entry name" value="AAA"/>
    <property type="match status" value="1"/>
</dbReference>
<evidence type="ECO:0000256" key="2">
    <source>
        <dbReference type="ARBA" id="ARBA00022475"/>
    </source>
</evidence>
<keyword evidence="8" id="KW-1185">Reference proteome</keyword>
<organism evidence="7 8">
    <name type="scientific">Verticiella sediminum</name>
    <dbReference type="NCBI Taxonomy" id="1247510"/>
    <lineage>
        <taxon>Bacteria</taxon>
        <taxon>Pseudomonadati</taxon>
        <taxon>Pseudomonadota</taxon>
        <taxon>Betaproteobacteria</taxon>
        <taxon>Burkholderiales</taxon>
        <taxon>Alcaligenaceae</taxon>
        <taxon>Verticiella</taxon>
    </lineage>
</organism>
<keyword evidence="2" id="KW-1003">Cell membrane</keyword>
<dbReference type="InterPro" id="IPR003593">
    <property type="entry name" value="AAA+_ATPase"/>
</dbReference>
<dbReference type="EMBL" id="VLTJ01000025">
    <property type="protein sequence ID" value="TSH94228.1"/>
    <property type="molecule type" value="Genomic_DNA"/>
</dbReference>
<dbReference type="GO" id="GO:0016887">
    <property type="term" value="F:ATP hydrolysis activity"/>
    <property type="evidence" value="ECO:0007669"/>
    <property type="project" value="InterPro"/>
</dbReference>
<dbReference type="AlphaFoldDB" id="A0A556AMX0"/>
<comment type="caution">
    <text evidence="7">The sequence shown here is derived from an EMBL/GenBank/DDBJ whole genome shotgun (WGS) entry which is preliminary data.</text>
</comment>
<dbReference type="PROSITE" id="PS50893">
    <property type="entry name" value="ABC_TRANSPORTER_2"/>
    <property type="match status" value="1"/>
</dbReference>
<keyword evidence="2" id="KW-0472">Membrane</keyword>